<sequence length="129" mass="14206">MKGFIAAIVLVLCTLAPVAYAQAPQVPTIEFKTIEHNFEKQEYKANTTYSFEFKNTSKVPLILTSVSASCGCTTPEWPREPILPGKTGKIKVTYNSQIIGAFTKLIYVYSNASTNMVTLTIKGEILPPK</sequence>
<accession>A0A4V2RQ92</accession>
<gene>
    <name evidence="2" type="ORF">CLV25_104219</name>
</gene>
<dbReference type="AlphaFoldDB" id="A0A4V2RQ92"/>
<dbReference type="Proteomes" id="UP000294830">
    <property type="component" value="Unassembled WGS sequence"/>
</dbReference>
<dbReference type="OrthoDB" id="826619at2"/>
<keyword evidence="3" id="KW-1185">Reference proteome</keyword>
<protein>
    <submittedName>
        <fullName evidence="2">Uncharacterized protein DUF1573</fullName>
    </submittedName>
</protein>
<dbReference type="EMBL" id="SLWB01000004">
    <property type="protein sequence ID" value="TCN70260.1"/>
    <property type="molecule type" value="Genomic_DNA"/>
</dbReference>
<dbReference type="Gene3D" id="2.60.40.10">
    <property type="entry name" value="Immunoglobulins"/>
    <property type="match status" value="1"/>
</dbReference>
<dbReference type="PANTHER" id="PTHR37833">
    <property type="entry name" value="LIPOPROTEIN-RELATED"/>
    <property type="match status" value="1"/>
</dbReference>
<dbReference type="RefSeq" id="WP_131838811.1">
    <property type="nucleotide sequence ID" value="NZ_SLWB01000004.1"/>
</dbReference>
<evidence type="ECO:0000313" key="2">
    <source>
        <dbReference type="EMBL" id="TCN70260.1"/>
    </source>
</evidence>
<name>A0A4V2RQ92_9BACT</name>
<dbReference type="InterPro" id="IPR011467">
    <property type="entry name" value="DUF1573"/>
</dbReference>
<feature type="chain" id="PRO_5020747740" evidence="1">
    <location>
        <begin position="22"/>
        <end position="129"/>
    </location>
</feature>
<dbReference type="PANTHER" id="PTHR37833:SF1">
    <property type="entry name" value="SIGNAL PEPTIDE PROTEIN"/>
    <property type="match status" value="1"/>
</dbReference>
<feature type="signal peptide" evidence="1">
    <location>
        <begin position="1"/>
        <end position="21"/>
    </location>
</feature>
<dbReference type="InterPro" id="IPR013783">
    <property type="entry name" value="Ig-like_fold"/>
</dbReference>
<organism evidence="2 3">
    <name type="scientific">Acetobacteroides hydrogenigenes</name>
    <dbReference type="NCBI Taxonomy" id="979970"/>
    <lineage>
        <taxon>Bacteria</taxon>
        <taxon>Pseudomonadati</taxon>
        <taxon>Bacteroidota</taxon>
        <taxon>Bacteroidia</taxon>
        <taxon>Bacteroidales</taxon>
        <taxon>Rikenellaceae</taxon>
        <taxon>Acetobacteroides</taxon>
    </lineage>
</organism>
<keyword evidence="1" id="KW-0732">Signal</keyword>
<reference evidence="2 3" key="1">
    <citation type="submission" date="2019-03" db="EMBL/GenBank/DDBJ databases">
        <title>Genomic Encyclopedia of Archaeal and Bacterial Type Strains, Phase II (KMG-II): from individual species to whole genera.</title>
        <authorList>
            <person name="Goeker M."/>
        </authorList>
    </citation>
    <scope>NUCLEOTIDE SEQUENCE [LARGE SCALE GENOMIC DNA]</scope>
    <source>
        <strain evidence="2 3">RL-C</strain>
    </source>
</reference>
<evidence type="ECO:0000256" key="1">
    <source>
        <dbReference type="SAM" id="SignalP"/>
    </source>
</evidence>
<evidence type="ECO:0000313" key="3">
    <source>
        <dbReference type="Proteomes" id="UP000294830"/>
    </source>
</evidence>
<proteinExistence type="predicted"/>
<dbReference type="Pfam" id="PF07610">
    <property type="entry name" value="DUF1573"/>
    <property type="match status" value="1"/>
</dbReference>
<comment type="caution">
    <text evidence="2">The sequence shown here is derived from an EMBL/GenBank/DDBJ whole genome shotgun (WGS) entry which is preliminary data.</text>
</comment>